<evidence type="ECO:0000313" key="2">
    <source>
        <dbReference type="Proteomes" id="UP000029226"/>
    </source>
</evidence>
<organism evidence="1 2">
    <name type="scientific">Nonlabens ulvanivorans</name>
    <name type="common">Persicivirga ulvanivorans</name>
    <dbReference type="NCBI Taxonomy" id="906888"/>
    <lineage>
        <taxon>Bacteria</taxon>
        <taxon>Pseudomonadati</taxon>
        <taxon>Bacteroidota</taxon>
        <taxon>Flavobacteriia</taxon>
        <taxon>Flavobacteriales</taxon>
        <taxon>Flavobacteriaceae</taxon>
        <taxon>Nonlabens</taxon>
    </lineage>
</organism>
<proteinExistence type="predicted"/>
<comment type="caution">
    <text evidence="1">The sequence shown here is derived from an EMBL/GenBank/DDBJ whole genome shotgun (WGS) entry which is preliminary data.</text>
</comment>
<accession>A0A090R146</accession>
<dbReference type="Proteomes" id="UP000029226">
    <property type="component" value="Unassembled WGS sequence"/>
</dbReference>
<dbReference type="EMBL" id="BBMM01000010">
    <property type="protein sequence ID" value="GAL01392.1"/>
    <property type="molecule type" value="Genomic_DNA"/>
</dbReference>
<sequence length="39" mass="4487">MLYIVHLITLNNYKKVVVKGGSNLRLELLKSFKLSLKVI</sequence>
<evidence type="ECO:0000313" key="1">
    <source>
        <dbReference type="EMBL" id="GAL01392.1"/>
    </source>
</evidence>
<name>A0A090R146_NONUL</name>
<gene>
    <name evidence="1" type="ORF">JCM19314_836</name>
</gene>
<protein>
    <submittedName>
        <fullName evidence="1">Uncharacterized protein</fullName>
    </submittedName>
</protein>
<dbReference type="AlphaFoldDB" id="A0A090R146"/>
<reference evidence="1 2" key="1">
    <citation type="journal article" date="2014" name="Genome Announc.">
        <title>Draft Genome Sequences of Marine Flavobacterium Nonlabens Strains NR17, NR24, NR27, NR32, NR33, and Ara13.</title>
        <authorList>
            <person name="Nakanishi M."/>
            <person name="Meirelles P."/>
            <person name="Suzuki R."/>
            <person name="Takatani N."/>
            <person name="Mino S."/>
            <person name="Suda W."/>
            <person name="Oshima K."/>
            <person name="Hattori M."/>
            <person name="Ohkuma M."/>
            <person name="Hosokawa M."/>
            <person name="Miyashita K."/>
            <person name="Thompson F.L."/>
            <person name="Niwa A."/>
            <person name="Sawabe T."/>
            <person name="Sawabe T."/>
        </authorList>
    </citation>
    <scope>NUCLEOTIDE SEQUENCE [LARGE SCALE GENOMIC DNA]</scope>
    <source>
        <strain evidence="2">JCM19314</strain>
    </source>
</reference>